<dbReference type="InterPro" id="IPR036770">
    <property type="entry name" value="Ankyrin_rpt-contain_sf"/>
</dbReference>
<dbReference type="Pfam" id="PF12796">
    <property type="entry name" value="Ank_2"/>
    <property type="match status" value="4"/>
</dbReference>
<dbReference type="InterPro" id="IPR002110">
    <property type="entry name" value="Ankyrin_rpt"/>
</dbReference>
<dbReference type="InterPro" id="IPR001841">
    <property type="entry name" value="Znf_RING"/>
</dbReference>
<keyword evidence="4" id="KW-1185">Reference proteome</keyword>
<dbReference type="PROSITE" id="PS50089">
    <property type="entry name" value="ZF_RING_2"/>
    <property type="match status" value="1"/>
</dbReference>
<dbReference type="EMBL" id="VDLU01000005">
    <property type="protein sequence ID" value="TNJ26271.1"/>
    <property type="molecule type" value="Genomic_DNA"/>
</dbReference>
<reference evidence="3 4" key="1">
    <citation type="submission" date="2019-05" db="EMBL/GenBank/DDBJ databases">
        <title>The compact genome of Giardia muris reveals important steps in the evolution of intestinal protozoan parasites.</title>
        <authorList>
            <person name="Xu F."/>
            <person name="Jimenez-Gonzalez A."/>
            <person name="Einarsson E."/>
            <person name="Astvaldsson A."/>
            <person name="Peirasmaki D."/>
            <person name="Eckmann L."/>
            <person name="Andersson J.O."/>
            <person name="Svard S.G."/>
            <person name="Jerlstrom-Hultqvist J."/>
        </authorList>
    </citation>
    <scope>NUCLEOTIDE SEQUENCE [LARGE SCALE GENOMIC DNA]</scope>
    <source>
        <strain evidence="3 4">Roberts-Thomson</strain>
    </source>
</reference>
<keyword evidence="1" id="KW-0862">Zinc</keyword>
<dbReference type="AlphaFoldDB" id="A0A4Z1T1M8"/>
<dbReference type="SUPFAM" id="SSF57850">
    <property type="entry name" value="RING/U-box"/>
    <property type="match status" value="1"/>
</dbReference>
<dbReference type="SMART" id="SM00248">
    <property type="entry name" value="ANK"/>
    <property type="match status" value="9"/>
</dbReference>
<dbReference type="Gene3D" id="3.30.40.10">
    <property type="entry name" value="Zinc/RING finger domain, C3HC4 (zinc finger)"/>
    <property type="match status" value="1"/>
</dbReference>
<gene>
    <name evidence="3" type="ORF">GMRT_13308</name>
</gene>
<feature type="domain" description="RING-type" evidence="2">
    <location>
        <begin position="480"/>
        <end position="516"/>
    </location>
</feature>
<comment type="caution">
    <text evidence="3">The sequence shown here is derived from an EMBL/GenBank/DDBJ whole genome shotgun (WGS) entry which is preliminary data.</text>
</comment>
<dbReference type="SUPFAM" id="SSF48403">
    <property type="entry name" value="Ankyrin repeat"/>
    <property type="match status" value="1"/>
</dbReference>
<evidence type="ECO:0000256" key="1">
    <source>
        <dbReference type="PROSITE-ProRule" id="PRU00175"/>
    </source>
</evidence>
<organism evidence="3 4">
    <name type="scientific">Giardia muris</name>
    <dbReference type="NCBI Taxonomy" id="5742"/>
    <lineage>
        <taxon>Eukaryota</taxon>
        <taxon>Metamonada</taxon>
        <taxon>Diplomonadida</taxon>
        <taxon>Hexamitidae</taxon>
        <taxon>Giardiinae</taxon>
        <taxon>Giardia</taxon>
    </lineage>
</organism>
<protein>
    <submittedName>
        <fullName evidence="3">Ankyrin repeat protein 2</fullName>
    </submittedName>
</protein>
<dbReference type="PANTHER" id="PTHR24120:SF4">
    <property type="entry name" value="GH07239P"/>
    <property type="match status" value="1"/>
</dbReference>
<dbReference type="PANTHER" id="PTHR24120">
    <property type="entry name" value="GH07239P"/>
    <property type="match status" value="1"/>
</dbReference>
<dbReference type="Proteomes" id="UP000315496">
    <property type="component" value="Chromosome 5"/>
</dbReference>
<evidence type="ECO:0000313" key="4">
    <source>
        <dbReference type="Proteomes" id="UP000315496"/>
    </source>
</evidence>
<dbReference type="Pfam" id="PF13920">
    <property type="entry name" value="zf-C3HC4_3"/>
    <property type="match status" value="1"/>
</dbReference>
<dbReference type="InterPro" id="IPR013083">
    <property type="entry name" value="Znf_RING/FYVE/PHD"/>
</dbReference>
<dbReference type="GO" id="GO:0008270">
    <property type="term" value="F:zinc ion binding"/>
    <property type="evidence" value="ECO:0007669"/>
    <property type="project" value="UniProtKB-KW"/>
</dbReference>
<proteinExistence type="predicted"/>
<keyword evidence="1" id="KW-0863">Zinc-finger</keyword>
<evidence type="ECO:0000313" key="3">
    <source>
        <dbReference type="EMBL" id="TNJ26271.1"/>
    </source>
</evidence>
<dbReference type="OrthoDB" id="2021159at2759"/>
<evidence type="ECO:0000259" key="2">
    <source>
        <dbReference type="PROSITE" id="PS50089"/>
    </source>
</evidence>
<accession>A0A4Z1T1M8</accession>
<sequence length="538" mass="58845">MVAASQDHPKCVSLLLPHEAGLRTSLGLTALMLSSIHSLPDMLYLLLCEAGLQTTERWNDYPSGVTALMLAAREDNVEAVTVLRPFEQGLVDNDGHTALWYAQQYGSDASITILQDETTGMKREDPPQGLPRSLLVAAIVGDCEMAMEFLDEAGHQNSVGVTALMKAARRGYEAIVTALVPKESGMRDENGRTALMYAAEGNHAECLGPLLPQEGGLQATGSWYHEDHRFQVGTTSLMLAVHFGHVECVRLLSSAEARLSDCSGVTALMYAVSRSRHESIALLLAEARLQTREKWYACSSGLTALMLAVIMGDTDAVRTLSHLELGLLNTSGESALFHAVQNNRQEVVPLLASEVVLQASDGRTQLDMLLSLSLQEDRYGIYQQLRECYTSVGEMLELTYLGLKAPTQLGRVSLNRFLLRFKRAIPILTSLVDDRQHPLAASVLDTVVGIVLAEYPIESIPLVLDEVLTFLAEMYPEMVCISCSQRQPDILLLPCHHLVVCEACFELLDGHCPRCRKAVGKHVRLSSVGGLELISSVH</sequence>
<dbReference type="VEuPathDB" id="GiardiaDB:GMRT_13308"/>
<keyword evidence="1" id="KW-0479">Metal-binding</keyword>
<dbReference type="Gene3D" id="1.25.40.20">
    <property type="entry name" value="Ankyrin repeat-containing domain"/>
    <property type="match status" value="3"/>
</dbReference>
<name>A0A4Z1T1M8_GIAMU</name>